<evidence type="ECO:0000256" key="1">
    <source>
        <dbReference type="SAM" id="Phobius"/>
    </source>
</evidence>
<feature type="transmembrane region" description="Helical" evidence="1">
    <location>
        <begin position="130"/>
        <end position="157"/>
    </location>
</feature>
<dbReference type="RefSeq" id="WP_068140285.1">
    <property type="nucleotide sequence ID" value="NZ_AP014924.1"/>
</dbReference>
<proteinExistence type="predicted"/>
<keyword evidence="1" id="KW-1133">Transmembrane helix</keyword>
<reference evidence="3" key="1">
    <citation type="submission" date="2015-07" db="EMBL/GenBank/DDBJ databases">
        <title>Complete genome sequence and phylogenetic analysis of Limnochorda pilosa.</title>
        <authorList>
            <person name="Watanabe M."/>
            <person name="Kojima H."/>
            <person name="Fukui M."/>
        </authorList>
    </citation>
    <scope>NUCLEOTIDE SEQUENCE [LARGE SCALE GENOMIC DNA]</scope>
    <source>
        <strain evidence="3">HC45</strain>
    </source>
</reference>
<dbReference type="Proteomes" id="UP000065807">
    <property type="component" value="Chromosome"/>
</dbReference>
<dbReference type="EMBL" id="AP014924">
    <property type="protein sequence ID" value="BAS29042.1"/>
    <property type="molecule type" value="Genomic_DNA"/>
</dbReference>
<feature type="transmembrane region" description="Helical" evidence="1">
    <location>
        <begin position="31"/>
        <end position="49"/>
    </location>
</feature>
<keyword evidence="3" id="KW-1185">Reference proteome</keyword>
<feature type="transmembrane region" description="Helical" evidence="1">
    <location>
        <begin position="6"/>
        <end position="24"/>
    </location>
</feature>
<protein>
    <recommendedName>
        <fullName evidence="4">Histidine kinase N-terminal 7TM region domain-containing protein</fullName>
    </recommendedName>
</protein>
<organism evidence="2 3">
    <name type="scientific">Limnochorda pilosa</name>
    <dbReference type="NCBI Taxonomy" id="1555112"/>
    <lineage>
        <taxon>Bacteria</taxon>
        <taxon>Bacillati</taxon>
        <taxon>Bacillota</taxon>
        <taxon>Limnochordia</taxon>
        <taxon>Limnochordales</taxon>
        <taxon>Limnochordaceae</taxon>
        <taxon>Limnochorda</taxon>
    </lineage>
</organism>
<gene>
    <name evidence="2" type="ORF">LIP_3225</name>
</gene>
<dbReference type="KEGG" id="lpil:LIP_3225"/>
<evidence type="ECO:0000313" key="3">
    <source>
        <dbReference type="Proteomes" id="UP000065807"/>
    </source>
</evidence>
<dbReference type="STRING" id="1555112.LIP_3225"/>
<keyword evidence="1" id="KW-0812">Transmembrane</keyword>
<feature type="transmembrane region" description="Helical" evidence="1">
    <location>
        <begin position="89"/>
        <end position="110"/>
    </location>
</feature>
<reference evidence="3" key="2">
    <citation type="journal article" date="2016" name="Int. J. Syst. Evol. Microbiol.">
        <title>Complete genome sequence and cell structure of Limnochorda pilosa, a Gram-negative spore-former within the phylum Firmicutes.</title>
        <authorList>
            <person name="Watanabe M."/>
            <person name="Kojima H."/>
            <person name="Fukui M."/>
        </authorList>
    </citation>
    <scope>NUCLEOTIDE SEQUENCE [LARGE SCALE GENOMIC DNA]</scope>
    <source>
        <strain evidence="3">HC45</strain>
    </source>
</reference>
<sequence length="234" mass="24065">MIYPTMVALISLVFSVALARQYAARRKPHQLFWTLALVSGFLGAVGYLAAARGSAAGFRLYYLAGALWMAPVMGLGSVYLHFARTWRRAVAAAVAVLGLVASAGVAVAPLDVQALAALEGGPGQHVLDLGGPALASLIVLNTFGLVAVAGLAILSALRMRRHAGGGGFVLGNVLLAAGVILLGMAGSLARVGVPGGFWLLMALGFLILYVGFVRITAATARQEVDRAERPATGS</sequence>
<feature type="transmembrane region" description="Helical" evidence="1">
    <location>
        <begin position="169"/>
        <end position="189"/>
    </location>
</feature>
<dbReference type="AlphaFoldDB" id="A0A0K2SPV2"/>
<accession>A0A0K2SPV2</accession>
<evidence type="ECO:0008006" key="4">
    <source>
        <dbReference type="Google" id="ProtNLM"/>
    </source>
</evidence>
<feature type="transmembrane region" description="Helical" evidence="1">
    <location>
        <begin position="195"/>
        <end position="217"/>
    </location>
</feature>
<evidence type="ECO:0000313" key="2">
    <source>
        <dbReference type="EMBL" id="BAS29042.1"/>
    </source>
</evidence>
<feature type="transmembrane region" description="Helical" evidence="1">
    <location>
        <begin position="61"/>
        <end position="82"/>
    </location>
</feature>
<dbReference type="OrthoDB" id="2374775at2"/>
<name>A0A0K2SPV2_LIMPI</name>
<keyword evidence="1" id="KW-0472">Membrane</keyword>